<reference evidence="3 4" key="1">
    <citation type="submission" date="2018-07" db="EMBL/GenBank/DDBJ databases">
        <title>Arthrobacter sp. nov., isolated from raw cow's milk with high bacterial count.</title>
        <authorList>
            <person name="Hahne J."/>
            <person name="Isele D."/>
            <person name="Lipski A."/>
        </authorList>
    </citation>
    <scope>NUCLEOTIDE SEQUENCE [LARGE SCALE GENOMIC DNA]</scope>
    <source>
        <strain evidence="3 4">JZ R-35</strain>
    </source>
</reference>
<evidence type="ECO:0000256" key="1">
    <source>
        <dbReference type="SAM" id="MobiDB-lite"/>
    </source>
</evidence>
<dbReference type="Proteomes" id="UP000265419">
    <property type="component" value="Unassembled WGS sequence"/>
</dbReference>
<dbReference type="SUPFAM" id="SSF53098">
    <property type="entry name" value="Ribonuclease H-like"/>
    <property type="match status" value="1"/>
</dbReference>
<feature type="domain" description="Integrase catalytic" evidence="2">
    <location>
        <begin position="8"/>
        <end position="50"/>
    </location>
</feature>
<evidence type="ECO:0000313" key="4">
    <source>
        <dbReference type="Proteomes" id="UP000265419"/>
    </source>
</evidence>
<protein>
    <recommendedName>
        <fullName evidence="2">Integrase catalytic domain-containing protein</fullName>
    </recommendedName>
</protein>
<dbReference type="GO" id="GO:0015074">
    <property type="term" value="P:DNA integration"/>
    <property type="evidence" value="ECO:0007669"/>
    <property type="project" value="InterPro"/>
</dbReference>
<dbReference type="EMBL" id="QQXK01000048">
    <property type="protein sequence ID" value="RII40910.1"/>
    <property type="molecule type" value="Genomic_DNA"/>
</dbReference>
<accession>A0A399J6X8</accession>
<feature type="region of interest" description="Disordered" evidence="1">
    <location>
        <begin position="40"/>
        <end position="62"/>
    </location>
</feature>
<dbReference type="AlphaFoldDB" id="A0A399J6X8"/>
<dbReference type="Pfam" id="PF13683">
    <property type="entry name" value="rve_3"/>
    <property type="match status" value="1"/>
</dbReference>
<evidence type="ECO:0000313" key="3">
    <source>
        <dbReference type="EMBL" id="RII40910.1"/>
    </source>
</evidence>
<dbReference type="InterPro" id="IPR012337">
    <property type="entry name" value="RNaseH-like_sf"/>
</dbReference>
<sequence length="62" mass="7095">MPQVASTSLQEEWAYARPYKSESERVAVFPEFLHHYNHHRGHTSLRGSTPANRVPNLAGQYS</sequence>
<dbReference type="InterPro" id="IPR001584">
    <property type="entry name" value="Integrase_cat-core"/>
</dbReference>
<gene>
    <name evidence="3" type="ORF">DWB68_15425</name>
</gene>
<keyword evidence="4" id="KW-1185">Reference proteome</keyword>
<comment type="caution">
    <text evidence="3">The sequence shown here is derived from an EMBL/GenBank/DDBJ whole genome shotgun (WGS) entry which is preliminary data.</text>
</comment>
<proteinExistence type="predicted"/>
<evidence type="ECO:0000259" key="2">
    <source>
        <dbReference type="Pfam" id="PF13683"/>
    </source>
</evidence>
<organism evidence="3 4">
    <name type="scientific">Galactobacter valiniphilus</name>
    <dbReference type="NCBI Taxonomy" id="2676122"/>
    <lineage>
        <taxon>Bacteria</taxon>
        <taxon>Bacillati</taxon>
        <taxon>Actinomycetota</taxon>
        <taxon>Actinomycetes</taxon>
        <taxon>Micrococcales</taxon>
        <taxon>Micrococcaceae</taxon>
        <taxon>Galactobacter</taxon>
    </lineage>
</organism>
<name>A0A399J6X8_9MICC</name>